<keyword evidence="3" id="KW-1185">Reference proteome</keyword>
<dbReference type="GO" id="GO:0015288">
    <property type="term" value="F:porin activity"/>
    <property type="evidence" value="ECO:0007669"/>
    <property type="project" value="InterPro"/>
</dbReference>
<proteinExistence type="predicted"/>
<accession>A0A1X7A316</accession>
<dbReference type="OrthoDB" id="6758483at2"/>
<gene>
    <name evidence="2" type="ORF">ROA7450_03590</name>
</gene>
<evidence type="ECO:0000259" key="1">
    <source>
        <dbReference type="Pfam" id="PF13609"/>
    </source>
</evidence>
<dbReference type="Pfam" id="PF13609">
    <property type="entry name" value="Porin_4"/>
    <property type="match status" value="1"/>
</dbReference>
<dbReference type="InterPro" id="IPR033900">
    <property type="entry name" value="Gram_neg_porin_domain"/>
</dbReference>
<organism evidence="2 3">
    <name type="scientific">Roseovarius albus</name>
    <dbReference type="NCBI Taxonomy" id="1247867"/>
    <lineage>
        <taxon>Bacteria</taxon>
        <taxon>Pseudomonadati</taxon>
        <taxon>Pseudomonadota</taxon>
        <taxon>Alphaproteobacteria</taxon>
        <taxon>Rhodobacterales</taxon>
        <taxon>Roseobacteraceae</taxon>
        <taxon>Roseovarius</taxon>
    </lineage>
</organism>
<dbReference type="Gene3D" id="2.40.160.10">
    <property type="entry name" value="Porin"/>
    <property type="match status" value="1"/>
</dbReference>
<reference evidence="2 3" key="1">
    <citation type="submission" date="2017-03" db="EMBL/GenBank/DDBJ databases">
        <authorList>
            <person name="Afonso C.L."/>
            <person name="Miller P.J."/>
            <person name="Scott M.A."/>
            <person name="Spackman E."/>
            <person name="Goraichik I."/>
            <person name="Dimitrov K.M."/>
            <person name="Suarez D.L."/>
            <person name="Swayne D.E."/>
        </authorList>
    </citation>
    <scope>NUCLEOTIDE SEQUENCE [LARGE SCALE GENOMIC DNA]</scope>
    <source>
        <strain evidence="2 3">CECT 7450</strain>
    </source>
</reference>
<dbReference type="Proteomes" id="UP000193061">
    <property type="component" value="Unassembled WGS sequence"/>
</dbReference>
<dbReference type="EMBL" id="FWFX01000014">
    <property type="protein sequence ID" value="SLN67293.1"/>
    <property type="molecule type" value="Genomic_DNA"/>
</dbReference>
<evidence type="ECO:0000313" key="3">
    <source>
        <dbReference type="Proteomes" id="UP000193061"/>
    </source>
</evidence>
<dbReference type="GO" id="GO:0016020">
    <property type="term" value="C:membrane"/>
    <property type="evidence" value="ECO:0007669"/>
    <property type="project" value="InterPro"/>
</dbReference>
<name>A0A1X7A316_9RHOB</name>
<dbReference type="InterPro" id="IPR023614">
    <property type="entry name" value="Porin_dom_sf"/>
</dbReference>
<feature type="domain" description="Porin" evidence="1">
    <location>
        <begin position="24"/>
        <end position="371"/>
    </location>
</feature>
<dbReference type="AlphaFoldDB" id="A0A1X7A316"/>
<sequence length="389" mass="40239">MKLSCLYEEGHPLKKHLLSTSAIALGVVAAAPASAQDWDVSWGGFFSSHIAIVDTDSQIPDGEGGLRSYDGDGINFLNTGEIIFTPSVTLDNGLTFGVNVQMEAQNSGGGSDGIDESYMTISGDSFGQLIIGAENSAGYKSLVGAPGVTSMYINSPSISAFIPLSSVVPFSFRDAGVSSYTEVGGNNDVNRLTYFTPSFNGFTAGVSYARNNRGNAVQGFDPAGQVNDNSGATLEDIFDIGLSYSQSFGTTDVTLGARWGTGAVVGGAGGDATTWGLGAQIGFGAVTIGGSYAENNNNDLAAVAGNTSSTGWSFGGTYDAAGPWSFEALTYQGEYKTGASDEYTAYRVGASRDLGPGVDWDIYYVYAEAEDSANTVDGNVIGTAINLSF</sequence>
<dbReference type="SUPFAM" id="SSF56935">
    <property type="entry name" value="Porins"/>
    <property type="match status" value="1"/>
</dbReference>
<protein>
    <recommendedName>
        <fullName evidence="1">Porin domain-containing protein</fullName>
    </recommendedName>
</protein>
<evidence type="ECO:0000313" key="2">
    <source>
        <dbReference type="EMBL" id="SLN67293.1"/>
    </source>
</evidence>